<comment type="similarity">
    <text evidence="1">Belongs to the PA-PLA1 family.</text>
</comment>
<accession>A0A423TJH5</accession>
<dbReference type="InterPro" id="IPR058055">
    <property type="entry name" value="PA-PLA1"/>
</dbReference>
<dbReference type="STRING" id="6689.A0A423TJH5"/>
<dbReference type="GO" id="GO:0004620">
    <property type="term" value="F:phospholipase activity"/>
    <property type="evidence" value="ECO:0007669"/>
    <property type="project" value="TreeGrafter"/>
</dbReference>
<dbReference type="EMBL" id="QCYY01001631">
    <property type="protein sequence ID" value="ROT76626.1"/>
    <property type="molecule type" value="Genomic_DNA"/>
</dbReference>
<name>A0A423TJH5_PENVA</name>
<dbReference type="SMART" id="SM01127">
    <property type="entry name" value="DDHD"/>
    <property type="match status" value="1"/>
</dbReference>
<dbReference type="Pfam" id="PF02862">
    <property type="entry name" value="DDHD"/>
    <property type="match status" value="1"/>
</dbReference>
<dbReference type="PANTHER" id="PTHR23509">
    <property type="entry name" value="PA-PL1 PHOSPHOLIPASE FAMILY"/>
    <property type="match status" value="1"/>
</dbReference>
<evidence type="ECO:0000313" key="5">
    <source>
        <dbReference type="Proteomes" id="UP000283509"/>
    </source>
</evidence>
<feature type="compositionally biased region" description="Low complexity" evidence="2">
    <location>
        <begin position="245"/>
        <end position="255"/>
    </location>
</feature>
<evidence type="ECO:0000313" key="4">
    <source>
        <dbReference type="EMBL" id="ROT76626.1"/>
    </source>
</evidence>
<dbReference type="GO" id="GO:0005737">
    <property type="term" value="C:cytoplasm"/>
    <property type="evidence" value="ECO:0007669"/>
    <property type="project" value="TreeGrafter"/>
</dbReference>
<feature type="compositionally biased region" description="Basic and acidic residues" evidence="2">
    <location>
        <begin position="226"/>
        <end position="240"/>
    </location>
</feature>
<reference evidence="4 5" key="2">
    <citation type="submission" date="2019-01" db="EMBL/GenBank/DDBJ databases">
        <title>The decoding of complex shrimp genome reveals the adaptation for benthos swimmer, frequently molting mechanism and breeding impact on genome.</title>
        <authorList>
            <person name="Sun Y."/>
            <person name="Gao Y."/>
            <person name="Yu Y."/>
        </authorList>
    </citation>
    <scope>NUCLEOTIDE SEQUENCE [LARGE SCALE GENOMIC DNA]</scope>
    <source>
        <tissue evidence="4">Muscle</tissue>
    </source>
</reference>
<evidence type="ECO:0000256" key="2">
    <source>
        <dbReference type="SAM" id="MobiDB-lite"/>
    </source>
</evidence>
<dbReference type="GO" id="GO:0046872">
    <property type="term" value="F:metal ion binding"/>
    <property type="evidence" value="ECO:0007669"/>
    <property type="project" value="InterPro"/>
</dbReference>
<dbReference type="AlphaFoldDB" id="A0A423TJH5"/>
<evidence type="ECO:0000256" key="1">
    <source>
        <dbReference type="ARBA" id="ARBA00038464"/>
    </source>
</evidence>
<feature type="region of interest" description="Disordered" evidence="2">
    <location>
        <begin position="224"/>
        <end position="258"/>
    </location>
</feature>
<reference evidence="4 5" key="1">
    <citation type="submission" date="2018-04" db="EMBL/GenBank/DDBJ databases">
        <authorList>
            <person name="Zhang X."/>
            <person name="Yuan J."/>
            <person name="Li F."/>
            <person name="Xiang J."/>
        </authorList>
    </citation>
    <scope>NUCLEOTIDE SEQUENCE [LARGE SCALE GENOMIC DNA]</scope>
    <source>
        <tissue evidence="4">Muscle</tissue>
    </source>
</reference>
<dbReference type="PROSITE" id="PS51043">
    <property type="entry name" value="DDHD"/>
    <property type="match status" value="1"/>
</dbReference>
<dbReference type="InterPro" id="IPR004177">
    <property type="entry name" value="DDHD_dom"/>
</dbReference>
<dbReference type="Proteomes" id="UP000283509">
    <property type="component" value="Unassembled WGS sequence"/>
</dbReference>
<dbReference type="OrthoDB" id="69269at2759"/>
<keyword evidence="5" id="KW-1185">Reference proteome</keyword>
<protein>
    <submittedName>
        <fullName evidence="4">Putative phospholipase DDHD1-like isoform X1</fullName>
    </submittedName>
</protein>
<sequence length="348" mass="38765">MEVEEGVEVDVEAEIQVKVERRGGDQSCSGGEVINGLTGEMNRLYTMFTQRNPYFEANGGKVSIVAHSLGCVITYDIVIGWNPAQQFDHQLVQSLMHLIEKKEGLAPEDQNKLKKDLQDLLTKHESKPLQPSLNFKIENFFCLGSPLAVFLALRTKQTEGEPPDIIPQKLCKRLLNIFHPADPVAYRIEPLLCQQYSSIAPVVIHSYNAAEKIPYNELPLEPIIVPKDKDKDRDAVDRNDSGNNTPVSSVPSTPSKGAASTWSWWGLVKGSKKPDSASQDTSLALQDVRGLADRIDFVLREGSMESSYISAITSHTSYWSNYDVSHFLLNILYPDIQPTSSKPEVIKP</sequence>
<dbReference type="PANTHER" id="PTHR23509:SF48">
    <property type="entry name" value="INTRACELLULAR PHOSPHOLIPASE A1"/>
    <property type="match status" value="1"/>
</dbReference>
<comment type="caution">
    <text evidence="4">The sequence shown here is derived from an EMBL/GenBank/DDBJ whole genome shotgun (WGS) entry which is preliminary data.</text>
</comment>
<gene>
    <name evidence="4" type="ORF">C7M84_004788</name>
</gene>
<organism evidence="4 5">
    <name type="scientific">Penaeus vannamei</name>
    <name type="common">Whiteleg shrimp</name>
    <name type="synonym">Litopenaeus vannamei</name>
    <dbReference type="NCBI Taxonomy" id="6689"/>
    <lineage>
        <taxon>Eukaryota</taxon>
        <taxon>Metazoa</taxon>
        <taxon>Ecdysozoa</taxon>
        <taxon>Arthropoda</taxon>
        <taxon>Crustacea</taxon>
        <taxon>Multicrustacea</taxon>
        <taxon>Malacostraca</taxon>
        <taxon>Eumalacostraca</taxon>
        <taxon>Eucarida</taxon>
        <taxon>Decapoda</taxon>
        <taxon>Dendrobranchiata</taxon>
        <taxon>Penaeoidea</taxon>
        <taxon>Penaeidae</taxon>
        <taxon>Penaeus</taxon>
    </lineage>
</organism>
<proteinExistence type="inferred from homology"/>
<evidence type="ECO:0000259" key="3">
    <source>
        <dbReference type="PROSITE" id="PS51043"/>
    </source>
</evidence>
<feature type="domain" description="DDHD" evidence="3">
    <location>
        <begin position="133"/>
        <end position="334"/>
    </location>
</feature>